<dbReference type="CDD" id="cd00060">
    <property type="entry name" value="FHA"/>
    <property type="match status" value="1"/>
</dbReference>
<reference evidence="1" key="1">
    <citation type="submission" date="2019-08" db="EMBL/GenBank/DDBJ databases">
        <authorList>
            <person name="Kucharzyk K."/>
            <person name="Murdoch R.W."/>
            <person name="Higgins S."/>
            <person name="Loffler F."/>
        </authorList>
    </citation>
    <scope>NUCLEOTIDE SEQUENCE</scope>
</reference>
<evidence type="ECO:0008006" key="2">
    <source>
        <dbReference type="Google" id="ProtNLM"/>
    </source>
</evidence>
<name>A0A644ZYV9_9ZZZZ</name>
<accession>A0A644ZYV9</accession>
<protein>
    <recommendedName>
        <fullName evidence="2">FHA domain-containing protein</fullName>
    </recommendedName>
</protein>
<sequence length="201" mass="21897">MNMQRCENGHFFDRSKTAVCPYCNPAYGEVNRTIPLDQPTSAPDFGEGSFSSGFGGDQESGIGRTIALDTVSEVTVAINPKNESGRSFDPVVGWLVCIEGPDKGTDYRIHSGNNSIGRGGTAQIRIMSDNAISKENMAVVTFDSISKLFYFLARDGRNVIRVNNAALLPGQSCELHAYDRILLGSSMMMFVPFCGGEFSWE</sequence>
<dbReference type="AlphaFoldDB" id="A0A644ZYV9"/>
<dbReference type="InterPro" id="IPR008984">
    <property type="entry name" value="SMAD_FHA_dom_sf"/>
</dbReference>
<dbReference type="EMBL" id="VSSQ01011077">
    <property type="protein sequence ID" value="MPM45937.1"/>
    <property type="molecule type" value="Genomic_DNA"/>
</dbReference>
<evidence type="ECO:0000313" key="1">
    <source>
        <dbReference type="EMBL" id="MPM45937.1"/>
    </source>
</evidence>
<proteinExistence type="predicted"/>
<gene>
    <name evidence="1" type="ORF">SDC9_92629</name>
</gene>
<comment type="caution">
    <text evidence="1">The sequence shown here is derived from an EMBL/GenBank/DDBJ whole genome shotgun (WGS) entry which is preliminary data.</text>
</comment>
<dbReference type="Gene3D" id="2.60.200.20">
    <property type="match status" value="1"/>
</dbReference>
<dbReference type="SUPFAM" id="SSF49879">
    <property type="entry name" value="SMAD/FHA domain"/>
    <property type="match status" value="1"/>
</dbReference>
<organism evidence="1">
    <name type="scientific">bioreactor metagenome</name>
    <dbReference type="NCBI Taxonomy" id="1076179"/>
    <lineage>
        <taxon>unclassified sequences</taxon>
        <taxon>metagenomes</taxon>
        <taxon>ecological metagenomes</taxon>
    </lineage>
</organism>